<dbReference type="Pfam" id="PF10988">
    <property type="entry name" value="DUF2807"/>
    <property type="match status" value="1"/>
</dbReference>
<evidence type="ECO:0000313" key="3">
    <source>
        <dbReference type="Proteomes" id="UP000515297"/>
    </source>
</evidence>
<dbReference type="InterPro" id="IPR021255">
    <property type="entry name" value="DUF2807"/>
</dbReference>
<feature type="domain" description="Putative auto-transporter adhesin head GIN" evidence="1">
    <location>
        <begin position="72"/>
        <end position="247"/>
    </location>
</feature>
<evidence type="ECO:0000313" key="2">
    <source>
        <dbReference type="EMBL" id="QNE05588.1"/>
    </source>
</evidence>
<reference evidence="2 3" key="1">
    <citation type="submission" date="2020-08" db="EMBL/GenBank/DDBJ databases">
        <authorList>
            <person name="Liu G."/>
            <person name="Sun C."/>
        </authorList>
    </citation>
    <scope>NUCLEOTIDE SEQUENCE [LARGE SCALE GENOMIC DNA]</scope>
    <source>
        <strain evidence="2 3">OT19</strain>
    </source>
</reference>
<evidence type="ECO:0000259" key="1">
    <source>
        <dbReference type="Pfam" id="PF10988"/>
    </source>
</evidence>
<protein>
    <submittedName>
        <fullName evidence="2">DUF2807 domain-containing protein</fullName>
    </submittedName>
</protein>
<dbReference type="RefSeq" id="WP_185884670.1">
    <property type="nucleotide sequence ID" value="NZ_CP060052.1"/>
</dbReference>
<dbReference type="Proteomes" id="UP000515297">
    <property type="component" value="Chromosome"/>
</dbReference>
<accession>A0A7G6VV23</accession>
<gene>
    <name evidence="2" type="ORF">H4O24_02505</name>
</gene>
<organism evidence="2 3">
    <name type="scientific">Croceicoccus marinus</name>
    <dbReference type="NCBI Taxonomy" id="450378"/>
    <lineage>
        <taxon>Bacteria</taxon>
        <taxon>Pseudomonadati</taxon>
        <taxon>Pseudomonadota</taxon>
        <taxon>Alphaproteobacteria</taxon>
        <taxon>Sphingomonadales</taxon>
        <taxon>Erythrobacteraceae</taxon>
        <taxon>Croceicoccus</taxon>
    </lineage>
</organism>
<proteinExistence type="predicted"/>
<dbReference type="EMBL" id="CP060052">
    <property type="protein sequence ID" value="QNE05588.1"/>
    <property type="molecule type" value="Genomic_DNA"/>
</dbReference>
<dbReference type="AlphaFoldDB" id="A0A7G6VV23"/>
<name>A0A7G6VV23_9SPHN</name>
<sequence length="266" mass="27210">MSDKRPIDNLGDFISAVAGAAMTKAFTNLDKFDVDLKKVGSNFGNFGESMRAACETGVALHELDLTEANIRNVAVLGPDDVAITRGDRAAIVVEGDEGAANAIRFQLEDTKLSVMRLGGRRQNGSATVRITLPRLRKIAVAGSASVQCDTITGKKARISIGGSGSVHCEEIEVEQLKIRIMGSGSVTAKGRVGTLSLKMAGSGNVAMAGVSVDTTNVSMAGSGNASFASDGDVSGSMAGSGNVTVKGCARCAVRGVGSGRLVCEPA</sequence>
<dbReference type="Gene3D" id="2.160.20.120">
    <property type="match status" value="1"/>
</dbReference>